<evidence type="ECO:0008006" key="4">
    <source>
        <dbReference type="Google" id="ProtNLM"/>
    </source>
</evidence>
<feature type="compositionally biased region" description="Basic and acidic residues" evidence="1">
    <location>
        <begin position="368"/>
        <end position="379"/>
    </location>
</feature>
<dbReference type="SUPFAM" id="SSF52047">
    <property type="entry name" value="RNI-like"/>
    <property type="match status" value="1"/>
</dbReference>
<feature type="region of interest" description="Disordered" evidence="1">
    <location>
        <begin position="477"/>
        <end position="506"/>
    </location>
</feature>
<keyword evidence="3" id="KW-1185">Reference proteome</keyword>
<evidence type="ECO:0000313" key="3">
    <source>
        <dbReference type="Proteomes" id="UP001215280"/>
    </source>
</evidence>
<dbReference type="EMBL" id="JARJLG010000059">
    <property type="protein sequence ID" value="KAJ7757269.1"/>
    <property type="molecule type" value="Genomic_DNA"/>
</dbReference>
<evidence type="ECO:0000313" key="2">
    <source>
        <dbReference type="EMBL" id="KAJ7757269.1"/>
    </source>
</evidence>
<evidence type="ECO:0000256" key="1">
    <source>
        <dbReference type="SAM" id="MobiDB-lite"/>
    </source>
</evidence>
<name>A0AAD7NDE3_9AGAR</name>
<protein>
    <recommendedName>
        <fullName evidence="4">F-box domain-containing protein</fullName>
    </recommendedName>
</protein>
<gene>
    <name evidence="2" type="ORF">DFH07DRAFT_958865</name>
</gene>
<dbReference type="AlphaFoldDB" id="A0AAD7NDE3"/>
<proteinExistence type="predicted"/>
<feature type="region of interest" description="Disordered" evidence="1">
    <location>
        <begin position="368"/>
        <end position="397"/>
    </location>
</feature>
<accession>A0AAD7NDE3</accession>
<comment type="caution">
    <text evidence="2">The sequence shown here is derived from an EMBL/GenBank/DDBJ whole genome shotgun (WGS) entry which is preliminary data.</text>
</comment>
<dbReference type="Proteomes" id="UP001215280">
    <property type="component" value="Unassembled WGS sequence"/>
</dbReference>
<sequence length="553" mass="61547">MEYAAAHPVSQPTSRELPLQLINRLDAYTYPVLTLPNEIISEIFIHFLPVYPKRPPIIGSQSPILLGKISRKWRDIAFSTPALWRALASILRQGELGQQQLCLLKIFLSRSGSCTLSIKLELGGTETQLAGAFLQEIISHSTRWEHLDLHVRQHSLRSIEGPLSAPSLRSLKLASPDVDEDGTAPTTAFLAAPLPHTIHLQVCDQNFYSIFHGPQLTTLNVRMIAPQECAALLNLTPQLVHCKLLMNGAEDSSLSREINLPCLKTLGLGLLNESAPFHEYRIIDMLVLPALRQLYIEEEFLRPDPVSRLASFVSRSRCNLQELHIPESTVSVSSDLFRTAVPSLVVSVIFCEDYFLEVWGHEESWTRGHRKSADGRSSCDDGGPYSRTVETNSHPQEGTVAGLKYPLLSPVISGPFSLSSTLATFILTECVMNFQSTRTRFQVSSGRWKHQPWCFPPGSTFHRRRHADRPVLSLHLRSSSSVRGPAPDASSHNPAPPALSTRLVSSSRMSRGLQMESCPRLHLSVSQLLSMDVRSVSLLPRSYCRLGTLSHTR</sequence>
<reference evidence="2" key="1">
    <citation type="submission" date="2023-03" db="EMBL/GenBank/DDBJ databases">
        <title>Massive genome expansion in bonnet fungi (Mycena s.s.) driven by repeated elements and novel gene families across ecological guilds.</title>
        <authorList>
            <consortium name="Lawrence Berkeley National Laboratory"/>
            <person name="Harder C.B."/>
            <person name="Miyauchi S."/>
            <person name="Viragh M."/>
            <person name="Kuo A."/>
            <person name="Thoen E."/>
            <person name="Andreopoulos B."/>
            <person name="Lu D."/>
            <person name="Skrede I."/>
            <person name="Drula E."/>
            <person name="Henrissat B."/>
            <person name="Morin E."/>
            <person name="Kohler A."/>
            <person name="Barry K."/>
            <person name="LaButti K."/>
            <person name="Morin E."/>
            <person name="Salamov A."/>
            <person name="Lipzen A."/>
            <person name="Mereny Z."/>
            <person name="Hegedus B."/>
            <person name="Baldrian P."/>
            <person name="Stursova M."/>
            <person name="Weitz H."/>
            <person name="Taylor A."/>
            <person name="Grigoriev I.V."/>
            <person name="Nagy L.G."/>
            <person name="Martin F."/>
            <person name="Kauserud H."/>
        </authorList>
    </citation>
    <scope>NUCLEOTIDE SEQUENCE</scope>
    <source>
        <strain evidence="2">CBHHK188m</strain>
    </source>
</reference>
<organism evidence="2 3">
    <name type="scientific">Mycena maculata</name>
    <dbReference type="NCBI Taxonomy" id="230809"/>
    <lineage>
        <taxon>Eukaryota</taxon>
        <taxon>Fungi</taxon>
        <taxon>Dikarya</taxon>
        <taxon>Basidiomycota</taxon>
        <taxon>Agaricomycotina</taxon>
        <taxon>Agaricomycetes</taxon>
        <taxon>Agaricomycetidae</taxon>
        <taxon>Agaricales</taxon>
        <taxon>Marasmiineae</taxon>
        <taxon>Mycenaceae</taxon>
        <taxon>Mycena</taxon>
    </lineage>
</organism>